<sequence length="342" mass="38412">MLTEEQAYIVLCSLTTMVSKKSSPKSSVRHKQAFSTSKSSRDSKSASGTKQSAAPVKQSELRKKWKAYLAENTWECDDTFEHPVCATHTQTLNQSEVLQRKMGTVKLQRKELGPLRYQLVYNPNSKLYNQKWFAAVDVDKLILKKAEIMRIERAGGTTRETRNSRKGMPESGPYKKSTTIILPLTPLRTIRLWTKYPGGGNMYVAMSNSTTPACCISEKVTPDQLRDLISPDTKWLDLRSVAVRALEVHGGLITHNKLVTQHLARAVERLPEEGESFTPGLRAYEKWMEKLASYDLGASSLDENSLTSRRVKQYAPPYIVPNDDPACTATICYGFGTYYGEA</sequence>
<evidence type="ECO:0000313" key="1">
    <source>
        <dbReference type="EMBL" id="KAJ3557944.1"/>
    </source>
</evidence>
<evidence type="ECO:0000313" key="2">
    <source>
        <dbReference type="Proteomes" id="UP001148662"/>
    </source>
</evidence>
<dbReference type="Proteomes" id="UP001148662">
    <property type="component" value="Unassembled WGS sequence"/>
</dbReference>
<dbReference type="EMBL" id="JANHOG010000120">
    <property type="protein sequence ID" value="KAJ3557944.1"/>
    <property type="molecule type" value="Genomic_DNA"/>
</dbReference>
<gene>
    <name evidence="1" type="ORF">NM688_g1201</name>
</gene>
<proteinExistence type="predicted"/>
<organism evidence="1 2">
    <name type="scientific">Phlebia brevispora</name>
    <dbReference type="NCBI Taxonomy" id="194682"/>
    <lineage>
        <taxon>Eukaryota</taxon>
        <taxon>Fungi</taxon>
        <taxon>Dikarya</taxon>
        <taxon>Basidiomycota</taxon>
        <taxon>Agaricomycotina</taxon>
        <taxon>Agaricomycetes</taxon>
        <taxon>Polyporales</taxon>
        <taxon>Meruliaceae</taxon>
        <taxon>Phlebia</taxon>
    </lineage>
</organism>
<accession>A0ACC1TCA1</accession>
<reference evidence="1" key="1">
    <citation type="submission" date="2022-07" db="EMBL/GenBank/DDBJ databases">
        <title>Genome Sequence of Phlebia brevispora.</title>
        <authorList>
            <person name="Buettner E."/>
        </authorList>
    </citation>
    <scope>NUCLEOTIDE SEQUENCE</scope>
    <source>
        <strain evidence="1">MPL23</strain>
    </source>
</reference>
<protein>
    <submittedName>
        <fullName evidence="1">Uncharacterized protein</fullName>
    </submittedName>
</protein>
<keyword evidence="2" id="KW-1185">Reference proteome</keyword>
<name>A0ACC1TCA1_9APHY</name>
<comment type="caution">
    <text evidence="1">The sequence shown here is derived from an EMBL/GenBank/DDBJ whole genome shotgun (WGS) entry which is preliminary data.</text>
</comment>